<dbReference type="Gene3D" id="1.20.1250.20">
    <property type="entry name" value="MFS general substrate transporter like domains"/>
    <property type="match status" value="2"/>
</dbReference>
<dbReference type="GO" id="GO:0022857">
    <property type="term" value="F:transmembrane transporter activity"/>
    <property type="evidence" value="ECO:0007669"/>
    <property type="project" value="InterPro"/>
</dbReference>
<dbReference type="InterPro" id="IPR050327">
    <property type="entry name" value="Proton-linked_MCT"/>
</dbReference>
<feature type="transmembrane region" description="Helical" evidence="1">
    <location>
        <begin position="236"/>
        <end position="256"/>
    </location>
</feature>
<feature type="transmembrane region" description="Helical" evidence="1">
    <location>
        <begin position="104"/>
        <end position="123"/>
    </location>
</feature>
<feature type="transmembrane region" description="Helical" evidence="1">
    <location>
        <begin position="359"/>
        <end position="378"/>
    </location>
</feature>
<dbReference type="PROSITE" id="PS50850">
    <property type="entry name" value="MFS"/>
    <property type="match status" value="1"/>
</dbReference>
<evidence type="ECO:0000256" key="1">
    <source>
        <dbReference type="SAM" id="Phobius"/>
    </source>
</evidence>
<evidence type="ECO:0000313" key="3">
    <source>
        <dbReference type="EMBL" id="MPL80363.1"/>
    </source>
</evidence>
<dbReference type="PANTHER" id="PTHR11360">
    <property type="entry name" value="MONOCARBOXYLATE TRANSPORTER"/>
    <property type="match status" value="1"/>
</dbReference>
<protein>
    <recommendedName>
        <fullName evidence="2">Major facilitator superfamily (MFS) profile domain-containing protein</fullName>
    </recommendedName>
</protein>
<feature type="transmembrane region" description="Helical" evidence="1">
    <location>
        <begin position="390"/>
        <end position="413"/>
    </location>
</feature>
<sequence>MNAASNRLHHAFLIVVACCAMSLTCSITWNTAGIFFVPILQELGVPRGSLALYLTIVSFSAMLFLPAAGQLLVKFNARKLLSVFVLINAVAVGAMSTYTSVFHFYIGAVFLGVSQAFFLYIATPTMITRWFKARTGFFTGLCMAFTGIGAIIFNPIGGYIIATLGWRSAYLAFGLFIGVVVFPLVALLIRNDPRDMGLLPYGEKSSAEASGNGPEGKYAPVITGVPVSVAVKSSAFYVLLLFLASVALFTDINVYYPSIVTSLGQGAVVASTVGSASMFGALVGKVVLGWINDKSVVGGILFSGISGVAGVAMITFIGTHNATFFLIGAFLYGFGFAQATVQSPVLTRKIFGDRYFTQVYSIVMMFYAAASAIGQSLYGYIADFNGGSYIIPLLMVMGLAAAFTIFGITAYSLRKSIAFDNQ</sequence>
<feature type="transmembrane region" description="Helical" evidence="1">
    <location>
        <begin position="168"/>
        <end position="189"/>
    </location>
</feature>
<reference evidence="3" key="1">
    <citation type="submission" date="2019-08" db="EMBL/GenBank/DDBJ databases">
        <authorList>
            <person name="Kucharzyk K."/>
            <person name="Murdoch R.W."/>
            <person name="Higgins S."/>
            <person name="Loffler F."/>
        </authorList>
    </citation>
    <scope>NUCLEOTIDE SEQUENCE</scope>
</reference>
<dbReference type="InterPro" id="IPR011701">
    <property type="entry name" value="MFS"/>
</dbReference>
<dbReference type="InterPro" id="IPR020846">
    <property type="entry name" value="MFS_dom"/>
</dbReference>
<gene>
    <name evidence="3" type="ORF">SDC9_26262</name>
</gene>
<keyword evidence="1" id="KW-1133">Transmembrane helix</keyword>
<dbReference type="EMBL" id="VSSQ01000136">
    <property type="protein sequence ID" value="MPL80363.1"/>
    <property type="molecule type" value="Genomic_DNA"/>
</dbReference>
<dbReference type="SUPFAM" id="SSF103473">
    <property type="entry name" value="MFS general substrate transporter"/>
    <property type="match status" value="1"/>
</dbReference>
<dbReference type="Pfam" id="PF07690">
    <property type="entry name" value="MFS_1"/>
    <property type="match status" value="1"/>
</dbReference>
<feature type="domain" description="Major facilitator superfamily (MFS) profile" evidence="2">
    <location>
        <begin position="10"/>
        <end position="415"/>
    </location>
</feature>
<organism evidence="3">
    <name type="scientific">bioreactor metagenome</name>
    <dbReference type="NCBI Taxonomy" id="1076179"/>
    <lineage>
        <taxon>unclassified sequences</taxon>
        <taxon>metagenomes</taxon>
        <taxon>ecological metagenomes</taxon>
    </lineage>
</organism>
<dbReference type="AlphaFoldDB" id="A0A644UNU8"/>
<dbReference type="InterPro" id="IPR036259">
    <property type="entry name" value="MFS_trans_sf"/>
</dbReference>
<feature type="transmembrane region" description="Helical" evidence="1">
    <location>
        <begin position="324"/>
        <end position="347"/>
    </location>
</feature>
<keyword evidence="1" id="KW-0812">Transmembrane</keyword>
<proteinExistence type="predicted"/>
<keyword evidence="1" id="KW-0472">Membrane</keyword>
<feature type="transmembrane region" description="Helical" evidence="1">
    <location>
        <begin position="80"/>
        <end position="98"/>
    </location>
</feature>
<feature type="transmembrane region" description="Helical" evidence="1">
    <location>
        <begin position="262"/>
        <end position="284"/>
    </location>
</feature>
<dbReference type="PROSITE" id="PS51257">
    <property type="entry name" value="PROKAR_LIPOPROTEIN"/>
    <property type="match status" value="1"/>
</dbReference>
<feature type="transmembrane region" description="Helical" evidence="1">
    <location>
        <begin position="296"/>
        <end position="318"/>
    </location>
</feature>
<comment type="caution">
    <text evidence="3">The sequence shown here is derived from an EMBL/GenBank/DDBJ whole genome shotgun (WGS) entry which is preliminary data.</text>
</comment>
<feature type="transmembrane region" description="Helical" evidence="1">
    <location>
        <begin position="135"/>
        <end position="162"/>
    </location>
</feature>
<feature type="transmembrane region" description="Helical" evidence="1">
    <location>
        <begin position="12"/>
        <end position="39"/>
    </location>
</feature>
<name>A0A644UNU8_9ZZZZ</name>
<accession>A0A644UNU8</accession>
<dbReference type="PANTHER" id="PTHR11360:SF290">
    <property type="entry name" value="MONOCARBOXYLATE MFS PERMEASE"/>
    <property type="match status" value="1"/>
</dbReference>
<feature type="transmembrane region" description="Helical" evidence="1">
    <location>
        <begin position="51"/>
        <end position="73"/>
    </location>
</feature>
<evidence type="ECO:0000259" key="2">
    <source>
        <dbReference type="PROSITE" id="PS50850"/>
    </source>
</evidence>